<dbReference type="Pfam" id="PF16921">
    <property type="entry name" value="Tex_YqgF"/>
    <property type="match status" value="1"/>
</dbReference>
<evidence type="ECO:0000256" key="1">
    <source>
        <dbReference type="SAM" id="MobiDB-lite"/>
    </source>
</evidence>
<dbReference type="FunFam" id="1.10.150.310:FF:000001">
    <property type="entry name" value="RNA-binding transcriptional accessory protein"/>
    <property type="match status" value="1"/>
</dbReference>
<dbReference type="InterPro" id="IPR037027">
    <property type="entry name" value="YqgF/RNaseH-like_dom_sf"/>
</dbReference>
<keyword evidence="4" id="KW-1185">Reference proteome</keyword>
<proteinExistence type="predicted"/>
<dbReference type="SMART" id="SM00316">
    <property type="entry name" value="S1"/>
    <property type="match status" value="1"/>
</dbReference>
<organism evidence="3 4">
    <name type="scientific">Sediminitomix flava</name>
    <dbReference type="NCBI Taxonomy" id="379075"/>
    <lineage>
        <taxon>Bacteria</taxon>
        <taxon>Pseudomonadati</taxon>
        <taxon>Bacteroidota</taxon>
        <taxon>Cytophagia</taxon>
        <taxon>Cytophagales</taxon>
        <taxon>Flammeovirgaceae</taxon>
        <taxon>Sediminitomix</taxon>
    </lineage>
</organism>
<dbReference type="InterPro" id="IPR006641">
    <property type="entry name" value="YqgF/RNaseH-like_dom"/>
</dbReference>
<evidence type="ECO:0000313" key="4">
    <source>
        <dbReference type="Proteomes" id="UP000245535"/>
    </source>
</evidence>
<dbReference type="SUPFAM" id="SSF50249">
    <property type="entry name" value="Nucleic acid-binding proteins"/>
    <property type="match status" value="1"/>
</dbReference>
<dbReference type="InterPro" id="IPR012340">
    <property type="entry name" value="NA-bd_OB-fold"/>
</dbReference>
<dbReference type="GO" id="GO:0006412">
    <property type="term" value="P:translation"/>
    <property type="evidence" value="ECO:0007669"/>
    <property type="project" value="TreeGrafter"/>
</dbReference>
<dbReference type="InterPro" id="IPR023319">
    <property type="entry name" value="Tex-like_HTH_dom_sf"/>
</dbReference>
<dbReference type="Pfam" id="PF12836">
    <property type="entry name" value="HHH_3"/>
    <property type="match status" value="1"/>
</dbReference>
<dbReference type="RefSeq" id="WP_109615274.1">
    <property type="nucleotide sequence ID" value="NZ_QGDO01000001.1"/>
</dbReference>
<dbReference type="PROSITE" id="PS50126">
    <property type="entry name" value="S1"/>
    <property type="match status" value="1"/>
</dbReference>
<reference evidence="3 4" key="1">
    <citation type="submission" date="2018-03" db="EMBL/GenBank/DDBJ databases">
        <title>Genomic Encyclopedia of Archaeal and Bacterial Type Strains, Phase II (KMG-II): from individual species to whole genera.</title>
        <authorList>
            <person name="Goeker M."/>
        </authorList>
    </citation>
    <scope>NUCLEOTIDE SEQUENCE [LARGE SCALE GENOMIC DNA]</scope>
    <source>
        <strain evidence="3 4">DSM 28229</strain>
    </source>
</reference>
<dbReference type="Gene3D" id="1.10.3500.10">
    <property type="entry name" value="Tex N-terminal region-like"/>
    <property type="match status" value="1"/>
</dbReference>
<dbReference type="PANTHER" id="PTHR10724">
    <property type="entry name" value="30S RIBOSOMAL PROTEIN S1"/>
    <property type="match status" value="1"/>
</dbReference>
<feature type="region of interest" description="Disordered" evidence="1">
    <location>
        <begin position="700"/>
        <end position="748"/>
    </location>
</feature>
<dbReference type="Proteomes" id="UP000245535">
    <property type="component" value="Unassembled WGS sequence"/>
</dbReference>
<sequence length="748" mass="83311">MDNNIKRIAVELSAGLGQVEATVKLLDEGATVPFISRYRKEVTGSLDEVAISQIRDRIEQLREMDKRRETILRTIDEQGKLTDELKKKIDAAETMAELEDLYLPYKPKRRTKAQVAREKGLEPLADIIFDEQNIDVEAEAAKFIDAEKGVEDIEQAMAGARDIIAEKINEDQESRQEIRELFEKQGVFTAKVIPGKEEEGQKYKDYFEWSEGVENAPSHRVLAMRRAEKEMIISLNCSPEEGDALFKLEDRFVHGSDQVRLAVRDAYKRLMKPSMETEVRLSSKKRADEEAINVFAENLRQLLLAAPLGQKSVLAIDPGFRTGCKVVCLDKQGKLLYNTAIFPNEPQKQTAKAGAEVAYLCDKYNIEAIAIGNGTASRETEAFVKSLGLPSKIQVIVVNESGASVYSASEVARNEFPDHDVTVRGAVSIGRRLTDPLAELVKIDPKSIGVGQYQHDVDQTSLKKGLDDVVISCVNAVGVEVNTASKELLTYVSGLGATIAGNIVNYRNENGPFKTRAELKKVPRLGPKAFEQAAGFLRIQDAKNPLDKSAVHPESYDIVAKMAADLGCSVDDLMKNDEKRGQIKLQNYVTDTVGLPTLTDIVNELAKPGRDPREQFEAFSFAEGIEHPEDLKIGMTLPGIVTNITNFGAFVDVGVHQDGLVHISELSDSFVDDPNKVVKVHQKVEVRVLEVDLNRNRIALSMKSEGSGPARSKKQKRQDRQERQEAREENTDNLSMEEKLKMLQSRFK</sequence>
<dbReference type="Gene3D" id="3.30.420.140">
    <property type="entry name" value="YqgF/RNase H-like domain"/>
    <property type="match status" value="1"/>
</dbReference>
<dbReference type="Pfam" id="PF00575">
    <property type="entry name" value="S1"/>
    <property type="match status" value="1"/>
</dbReference>
<protein>
    <recommendedName>
        <fullName evidence="2">S1 motif domain-containing protein</fullName>
    </recommendedName>
</protein>
<dbReference type="InterPro" id="IPR055179">
    <property type="entry name" value="Tex-like_central_region"/>
</dbReference>
<dbReference type="GO" id="GO:0003729">
    <property type="term" value="F:mRNA binding"/>
    <property type="evidence" value="ECO:0007669"/>
    <property type="project" value="TreeGrafter"/>
</dbReference>
<feature type="domain" description="S1 motif" evidence="2">
    <location>
        <begin position="634"/>
        <end position="703"/>
    </location>
</feature>
<dbReference type="InterPro" id="IPR010994">
    <property type="entry name" value="RuvA_2-like"/>
</dbReference>
<accession>A0A315ZDQ2</accession>
<dbReference type="InterPro" id="IPR050437">
    <property type="entry name" value="Ribos_protein_bS1-like"/>
</dbReference>
<dbReference type="CDD" id="cd05685">
    <property type="entry name" value="S1_Tex"/>
    <property type="match status" value="1"/>
</dbReference>
<dbReference type="SUPFAM" id="SSF47781">
    <property type="entry name" value="RuvA domain 2-like"/>
    <property type="match status" value="2"/>
</dbReference>
<dbReference type="OrthoDB" id="9804714at2"/>
<dbReference type="GO" id="GO:0005737">
    <property type="term" value="C:cytoplasm"/>
    <property type="evidence" value="ECO:0007669"/>
    <property type="project" value="UniProtKB-ARBA"/>
</dbReference>
<dbReference type="InterPro" id="IPR003029">
    <property type="entry name" value="S1_domain"/>
</dbReference>
<dbReference type="SMART" id="SM00732">
    <property type="entry name" value="YqgFc"/>
    <property type="match status" value="1"/>
</dbReference>
<dbReference type="InterPro" id="IPR018974">
    <property type="entry name" value="Tex-like_N"/>
</dbReference>
<comment type="caution">
    <text evidence="3">The sequence shown here is derived from an EMBL/GenBank/DDBJ whole genome shotgun (WGS) entry which is preliminary data.</text>
</comment>
<dbReference type="Pfam" id="PF17674">
    <property type="entry name" value="HHH_9"/>
    <property type="match status" value="1"/>
</dbReference>
<dbReference type="AlphaFoldDB" id="A0A315ZDQ2"/>
<dbReference type="GO" id="GO:0003735">
    <property type="term" value="F:structural constituent of ribosome"/>
    <property type="evidence" value="ECO:0007669"/>
    <property type="project" value="TreeGrafter"/>
</dbReference>
<dbReference type="InterPro" id="IPR023323">
    <property type="entry name" value="Tex-like_dom_sf"/>
</dbReference>
<evidence type="ECO:0000259" key="2">
    <source>
        <dbReference type="PROSITE" id="PS50126"/>
    </source>
</evidence>
<dbReference type="EMBL" id="QGDO01000001">
    <property type="protein sequence ID" value="PWJ43736.1"/>
    <property type="molecule type" value="Genomic_DNA"/>
</dbReference>
<feature type="compositionally biased region" description="Basic and acidic residues" evidence="1">
    <location>
        <begin position="718"/>
        <end position="741"/>
    </location>
</feature>
<dbReference type="Gene3D" id="1.10.150.310">
    <property type="entry name" value="Tex RuvX-like domain-like"/>
    <property type="match status" value="1"/>
</dbReference>
<dbReference type="SUPFAM" id="SSF53098">
    <property type="entry name" value="Ribonuclease H-like"/>
    <property type="match status" value="1"/>
</dbReference>
<gene>
    <name evidence="3" type="ORF">BC781_10182</name>
</gene>
<dbReference type="Gene3D" id="1.10.10.650">
    <property type="entry name" value="RuvA domain 2-like"/>
    <property type="match status" value="1"/>
</dbReference>
<dbReference type="FunFam" id="2.40.50.140:FF:000051">
    <property type="entry name" value="RNA-binding transcriptional accessory protein"/>
    <property type="match status" value="1"/>
</dbReference>
<name>A0A315ZDQ2_SEDFL</name>
<dbReference type="InterPro" id="IPR032639">
    <property type="entry name" value="Tex_YqgF"/>
</dbReference>
<dbReference type="Pfam" id="PF22706">
    <property type="entry name" value="Tex_central_region"/>
    <property type="match status" value="1"/>
</dbReference>
<dbReference type="InterPro" id="IPR044146">
    <property type="entry name" value="S1_Tex"/>
</dbReference>
<evidence type="ECO:0000313" key="3">
    <source>
        <dbReference type="EMBL" id="PWJ43736.1"/>
    </source>
</evidence>
<dbReference type="InterPro" id="IPR012337">
    <property type="entry name" value="RNaseH-like_sf"/>
</dbReference>
<dbReference type="FunFam" id="3.30.420.140:FF:000001">
    <property type="entry name" value="RNA-binding transcriptional accessory protein"/>
    <property type="match status" value="1"/>
</dbReference>
<dbReference type="SUPFAM" id="SSF158832">
    <property type="entry name" value="Tex N-terminal region-like"/>
    <property type="match status" value="1"/>
</dbReference>
<dbReference type="GO" id="GO:0006139">
    <property type="term" value="P:nucleobase-containing compound metabolic process"/>
    <property type="evidence" value="ECO:0007669"/>
    <property type="project" value="InterPro"/>
</dbReference>
<dbReference type="FunFam" id="1.10.10.650:FF:000001">
    <property type="entry name" value="S1 RNA-binding domain 1"/>
    <property type="match status" value="1"/>
</dbReference>
<dbReference type="InterPro" id="IPR041692">
    <property type="entry name" value="HHH_9"/>
</dbReference>
<dbReference type="PANTHER" id="PTHR10724:SF10">
    <property type="entry name" value="S1 RNA-BINDING DOMAIN-CONTAINING PROTEIN 1"/>
    <property type="match status" value="1"/>
</dbReference>
<dbReference type="Gene3D" id="2.40.50.140">
    <property type="entry name" value="Nucleic acid-binding proteins"/>
    <property type="match status" value="1"/>
</dbReference>
<dbReference type="Pfam" id="PF09371">
    <property type="entry name" value="Tex_N"/>
    <property type="match status" value="1"/>
</dbReference>